<protein>
    <submittedName>
        <fullName evidence="3">PGF-pre-PGF domain-containing protein</fullName>
    </submittedName>
</protein>
<dbReference type="SUPFAM" id="SSF117281">
    <property type="entry name" value="Kelch motif"/>
    <property type="match status" value="2"/>
</dbReference>
<gene>
    <name evidence="3" type="ORF">RJ40_05175</name>
</gene>
<dbReference type="InterPro" id="IPR035986">
    <property type="entry name" value="PKD_dom_sf"/>
</dbReference>
<dbReference type="PANTHER" id="PTHR23244:SF493">
    <property type="entry name" value="GALACTOSE OXIDASE, CENTRAL DOMAIN FAMILY PROTEIN"/>
    <property type="match status" value="1"/>
</dbReference>
<reference evidence="3" key="2">
    <citation type="submission" date="2019-02" db="EMBL/GenBank/DDBJ databases">
        <authorList>
            <person name="Chen S.-C."/>
            <person name="Chien H.-H."/>
            <person name="Lai M.-C."/>
        </authorList>
    </citation>
    <scope>NUCLEOTIDE SEQUENCE</scope>
    <source>
        <strain evidence="3">N2F9704</strain>
    </source>
</reference>
<keyword evidence="4" id="KW-1185">Reference proteome</keyword>
<dbReference type="NCBIfam" id="TIGR04213">
    <property type="entry name" value="PGF_pre_PGF"/>
    <property type="match status" value="1"/>
</dbReference>
<dbReference type="InterPro" id="IPR022409">
    <property type="entry name" value="PKD/Chitinase_dom"/>
</dbReference>
<evidence type="ECO:0000313" key="4">
    <source>
        <dbReference type="Proteomes" id="UP001042704"/>
    </source>
</evidence>
<dbReference type="SMART" id="SM00089">
    <property type="entry name" value="PKD"/>
    <property type="match status" value="3"/>
</dbReference>
<dbReference type="InterPro" id="IPR015915">
    <property type="entry name" value="Kelch-typ_b-propeller"/>
</dbReference>
<keyword evidence="1" id="KW-1133">Transmembrane helix</keyword>
<dbReference type="InterPro" id="IPR006652">
    <property type="entry name" value="Kelch_1"/>
</dbReference>
<dbReference type="KEGG" id="maqe:RJ40_05175"/>
<keyword evidence="1" id="KW-0472">Membrane</keyword>
<dbReference type="SMART" id="SM00612">
    <property type="entry name" value="Kelch"/>
    <property type="match status" value="3"/>
</dbReference>
<dbReference type="CDD" id="cd00146">
    <property type="entry name" value="PKD"/>
    <property type="match status" value="1"/>
</dbReference>
<dbReference type="Gene3D" id="2.120.10.80">
    <property type="entry name" value="Kelch-type beta propeller"/>
    <property type="match status" value="3"/>
</dbReference>
<dbReference type="Gene3D" id="2.60.40.10">
    <property type="entry name" value="Immunoglobulins"/>
    <property type="match status" value="1"/>
</dbReference>
<keyword evidence="1" id="KW-0812">Transmembrane</keyword>
<dbReference type="PROSITE" id="PS50093">
    <property type="entry name" value="PKD"/>
    <property type="match status" value="2"/>
</dbReference>
<reference evidence="3" key="1">
    <citation type="journal article" date="2001" name="Int. J. Syst. Evol. Microbiol.">
        <title>Methanofollis aquaemaris sp. nov., a methanogen isolated from an aquaculture fish pond.</title>
        <authorList>
            <person name="Lai M.C."/>
            <person name="Chen S.C."/>
        </authorList>
    </citation>
    <scope>NUCLEOTIDE SEQUENCE</scope>
    <source>
        <strain evidence="3">N2F9704</strain>
    </source>
</reference>
<evidence type="ECO:0000313" key="3">
    <source>
        <dbReference type="EMBL" id="QSZ66926.1"/>
    </source>
</evidence>
<dbReference type="Proteomes" id="UP001042704">
    <property type="component" value="Chromosome"/>
</dbReference>
<dbReference type="CDD" id="cd15482">
    <property type="entry name" value="Sialidase_non-viral"/>
    <property type="match status" value="3"/>
</dbReference>
<dbReference type="SUPFAM" id="SSF49299">
    <property type="entry name" value="PKD domain"/>
    <property type="match status" value="4"/>
</dbReference>
<dbReference type="PANTHER" id="PTHR23244">
    <property type="entry name" value="KELCH REPEAT DOMAIN"/>
    <property type="match status" value="1"/>
</dbReference>
<dbReference type="Pfam" id="PF01344">
    <property type="entry name" value="Kelch_1"/>
    <property type="match status" value="1"/>
</dbReference>
<dbReference type="Gene3D" id="2.120.10.10">
    <property type="match status" value="1"/>
</dbReference>
<dbReference type="Pfam" id="PF00801">
    <property type="entry name" value="PKD"/>
    <property type="match status" value="2"/>
</dbReference>
<dbReference type="InterPro" id="IPR013783">
    <property type="entry name" value="Ig-like_fold"/>
</dbReference>
<dbReference type="EMBL" id="CP036172">
    <property type="protein sequence ID" value="QSZ66926.1"/>
    <property type="molecule type" value="Genomic_DNA"/>
</dbReference>
<feature type="domain" description="PKD" evidence="2">
    <location>
        <begin position="849"/>
        <end position="898"/>
    </location>
</feature>
<dbReference type="InterPro" id="IPR026453">
    <property type="entry name" value="PGF_pre_PGF"/>
</dbReference>
<dbReference type="InterPro" id="IPR000601">
    <property type="entry name" value="PKD_dom"/>
</dbReference>
<proteinExistence type="predicted"/>
<name>A0A8A3S5M7_9EURY</name>
<dbReference type="Pfam" id="PF24681">
    <property type="entry name" value="Kelch_KLHDC2_KLHL20_DRC7"/>
    <property type="match status" value="1"/>
</dbReference>
<feature type="transmembrane region" description="Helical" evidence="1">
    <location>
        <begin position="119"/>
        <end position="140"/>
    </location>
</feature>
<organism evidence="3 4">
    <name type="scientific">Methanofollis aquaemaris</name>
    <dbReference type="NCBI Taxonomy" id="126734"/>
    <lineage>
        <taxon>Archaea</taxon>
        <taxon>Methanobacteriati</taxon>
        <taxon>Methanobacteriota</taxon>
        <taxon>Stenosarchaea group</taxon>
        <taxon>Methanomicrobia</taxon>
        <taxon>Methanomicrobiales</taxon>
        <taxon>Methanomicrobiaceae</taxon>
        <taxon>Methanofollis</taxon>
    </lineage>
</organism>
<sequence length="1102" mass="116006">MWRRSPRAGGLRERAAVYLVVKAVIVELVGMAAGQACTSRSSEEGEGFAGPVDRGRGLIMRLSPGRQGNDTPRTVRQSRAVAHHINSDMDSYADMRIRNHIYDQIALIKMSNHQNTTSLRIIGIIIAAFLLFVGTTSAAVPAASFTAAPTEGVAPLTVAFTDTSDGDPTGQAWFFGDEDYTQAWTPLPDAGWSARSFPATVALPDGTIVLMGGCEWPAYTNDTWKSTDGGRTWTEVNASSGWTARSGHTTVALPDGTIVLMGGFDGTAERNDTWISTDRGVTWEQVNASSGWTARQAHTAVALPDGTIVLMGGFDGTGFVNDVWRSEDGGVTWTKLPDAGWSKRMYPESVAMPDGSIILMGGASGGPTGGLCNDTWRSEDGGRTWTELPRAGWTGRMYPESVAMPDGSVLLMGGYDGGYTNDVWRSTDDGATWTQVPDAGWMGRSGHTSVAMPDGSVVVMGGSDGTDKNDVWQFGPAGSTDQNPTHTYEVAGTYTVTLQAFNADGPARATGTVTVAACVPPTAAFTGTPLSGTAPLTVCFTDASTGDPTGRTWFFGDEDYTEAWTQLPDAAWPARICFSSVATPDGTIIIMGGWDETTNLNDVWRSADGGATWTKAGDARWSARSHHAAVALPDGSVVVMGGSDAASLNDTWISTDKGRTWTLQNASSGWTARGDPAVVALADGSIVLMGGSDPWWKNDTWISTDRGMTWTMQNASSGWTGRTFHSSVAMPDGSIILTGGLDGTARLNDTWRSTDEGVTWTLMNGSSGWAGRTSHSMVAMPDGSVLLMGGWNGTPLHDAWRSTDNGATWTRLPDAAWAGRYYHASVALPDGSVVVMGGLDDDARLNDVWRLRPAESGQNPTHTYTTPGTYTVTFQAFNAGGYDREQKTVTVRVPSSGGGDGDDSWTAPAAQSLTSRDVTVSGRSAVSRVNVTGTGTSGIIVTATVLSAPPAGVPPVPGSVLEYVDLVPARYTNITGATVTFTVPVAWMEEHRLSPADVVLYHYANATWNALPTTAGATADGGVTFTATSPGFSLYAISGVAEVPAEPTTIPTPAATASPATPVTTAEETTAVPTTQQAAPALPLAAIAVGGGFLLRRRRIQR</sequence>
<evidence type="ECO:0000256" key="1">
    <source>
        <dbReference type="SAM" id="Phobius"/>
    </source>
</evidence>
<evidence type="ECO:0000259" key="2">
    <source>
        <dbReference type="PROSITE" id="PS50093"/>
    </source>
</evidence>
<accession>A0A8A3S5M7</accession>
<dbReference type="AlphaFoldDB" id="A0A8A3S5M7"/>
<feature type="domain" description="PKD" evidence="2">
    <location>
        <begin position="472"/>
        <end position="515"/>
    </location>
</feature>